<dbReference type="InterPro" id="IPR009057">
    <property type="entry name" value="Homeodomain-like_sf"/>
</dbReference>
<keyword evidence="6" id="KW-1185">Reference proteome</keyword>
<dbReference type="EMBL" id="AQGV01000010">
    <property type="protein sequence ID" value="MBE0366751.1"/>
    <property type="molecule type" value="Genomic_DNA"/>
</dbReference>
<evidence type="ECO:0000313" key="6">
    <source>
        <dbReference type="Proteomes" id="UP000615755"/>
    </source>
</evidence>
<feature type="domain" description="HTH araC/xylS-type" evidence="4">
    <location>
        <begin position="168"/>
        <end position="268"/>
    </location>
</feature>
<dbReference type="Pfam" id="PF02311">
    <property type="entry name" value="AraC_binding"/>
    <property type="match status" value="1"/>
</dbReference>
<dbReference type="InterPro" id="IPR011051">
    <property type="entry name" value="RmlC_Cupin_sf"/>
</dbReference>
<evidence type="ECO:0000313" key="5">
    <source>
        <dbReference type="EMBL" id="MBE0366751.1"/>
    </source>
</evidence>
<dbReference type="Proteomes" id="UP000615755">
    <property type="component" value="Unassembled WGS sequence"/>
</dbReference>
<dbReference type="RefSeq" id="WP_192506254.1">
    <property type="nucleotide sequence ID" value="NZ_AQGV01000010.1"/>
</dbReference>
<dbReference type="SUPFAM" id="SSF46689">
    <property type="entry name" value="Homeodomain-like"/>
    <property type="match status" value="1"/>
</dbReference>
<dbReference type="PROSITE" id="PS01124">
    <property type="entry name" value="HTH_ARAC_FAMILY_2"/>
    <property type="match status" value="1"/>
</dbReference>
<dbReference type="Gene3D" id="1.10.10.60">
    <property type="entry name" value="Homeodomain-like"/>
    <property type="match status" value="1"/>
</dbReference>
<evidence type="ECO:0000259" key="4">
    <source>
        <dbReference type="PROSITE" id="PS01124"/>
    </source>
</evidence>
<dbReference type="PANTHER" id="PTHR11019:SF190">
    <property type="entry name" value="ARAC-FAMILY REGULATORY PROTEIN"/>
    <property type="match status" value="1"/>
</dbReference>
<dbReference type="SUPFAM" id="SSF51182">
    <property type="entry name" value="RmlC-like cupins"/>
    <property type="match status" value="1"/>
</dbReference>
<reference evidence="5 6" key="1">
    <citation type="submission" date="2015-03" db="EMBL/GenBank/DDBJ databases">
        <title>Genome sequence of Pseudoalteromonas aurantia.</title>
        <authorList>
            <person name="Xie B.-B."/>
            <person name="Rong J.-C."/>
            <person name="Qin Q.-L."/>
            <person name="Zhang Y.-Z."/>
        </authorList>
    </citation>
    <scope>NUCLEOTIDE SEQUENCE [LARGE SCALE GENOMIC DNA]</scope>
    <source>
        <strain evidence="5 6">208</strain>
    </source>
</reference>
<dbReference type="InterPro" id="IPR018060">
    <property type="entry name" value="HTH_AraC"/>
</dbReference>
<dbReference type="SMART" id="SM00342">
    <property type="entry name" value="HTH_ARAC"/>
    <property type="match status" value="1"/>
</dbReference>
<organism evidence="5 6">
    <name type="scientific">Pseudoalteromonas aurantia 208</name>
    <dbReference type="NCBI Taxonomy" id="1314867"/>
    <lineage>
        <taxon>Bacteria</taxon>
        <taxon>Pseudomonadati</taxon>
        <taxon>Pseudomonadota</taxon>
        <taxon>Gammaproteobacteria</taxon>
        <taxon>Alteromonadales</taxon>
        <taxon>Pseudoalteromonadaceae</taxon>
        <taxon>Pseudoalteromonas</taxon>
    </lineage>
</organism>
<dbReference type="PANTHER" id="PTHR11019">
    <property type="entry name" value="HTH-TYPE TRANSCRIPTIONAL REGULATOR NIMR"/>
    <property type="match status" value="1"/>
</dbReference>
<gene>
    <name evidence="5" type="ORF">PAUR_a3823</name>
</gene>
<dbReference type="Pfam" id="PF12833">
    <property type="entry name" value="HTH_18"/>
    <property type="match status" value="1"/>
</dbReference>
<evidence type="ECO:0000256" key="1">
    <source>
        <dbReference type="ARBA" id="ARBA00023015"/>
    </source>
</evidence>
<dbReference type="InterPro" id="IPR014710">
    <property type="entry name" value="RmlC-like_jellyroll"/>
</dbReference>
<accession>A0ABR9E6Y6</accession>
<dbReference type="CDD" id="cd06124">
    <property type="entry name" value="cupin_NimR-like_N"/>
    <property type="match status" value="1"/>
</dbReference>
<sequence>MTDSLPDQTHHKWKSVKSGFKLNQLNKPIFPRAMTMPPWQHVYTHQHSWGQLAYTSNGVMTVGTPVGRFVIPPNQALWLPPNLPHEIFCRYGGHFRSVYIDKKYVDILGLHAKLLHVDELLKAMILDICSWGSDYGLDGKTLRFIQVFIDRLEMAQTSTFFIPTAQDKRLIPIISELHANPGNPRTLEQWSEHVGASSRTLNRLFNKSFSMNFSQWKQKLRALRAVEMLEAGQTQQFIAEQLGFESSSAFNTAFKKAFNCTPGQYLKK</sequence>
<dbReference type="Gene3D" id="2.60.120.10">
    <property type="entry name" value="Jelly Rolls"/>
    <property type="match status" value="1"/>
</dbReference>
<name>A0ABR9E6Y6_9GAMM</name>
<keyword evidence="3" id="KW-0804">Transcription</keyword>
<dbReference type="InterPro" id="IPR003313">
    <property type="entry name" value="AraC-bd"/>
</dbReference>
<comment type="caution">
    <text evidence="5">The sequence shown here is derived from an EMBL/GenBank/DDBJ whole genome shotgun (WGS) entry which is preliminary data.</text>
</comment>
<protein>
    <recommendedName>
        <fullName evidence="4">HTH araC/xylS-type domain-containing protein</fullName>
    </recommendedName>
</protein>
<evidence type="ECO:0000256" key="2">
    <source>
        <dbReference type="ARBA" id="ARBA00023125"/>
    </source>
</evidence>
<keyword evidence="1" id="KW-0805">Transcription regulation</keyword>
<evidence type="ECO:0000256" key="3">
    <source>
        <dbReference type="ARBA" id="ARBA00023163"/>
    </source>
</evidence>
<proteinExistence type="predicted"/>
<keyword evidence="2" id="KW-0238">DNA-binding</keyword>